<dbReference type="InterPro" id="IPR003329">
    <property type="entry name" value="Cytidylyl_trans"/>
</dbReference>
<proteinExistence type="predicted"/>
<organism evidence="2">
    <name type="scientific">viral metagenome</name>
    <dbReference type="NCBI Taxonomy" id="1070528"/>
    <lineage>
        <taxon>unclassified sequences</taxon>
        <taxon>metagenomes</taxon>
        <taxon>organismal metagenomes</taxon>
    </lineage>
</organism>
<dbReference type="InterPro" id="IPR036291">
    <property type="entry name" value="NAD(P)-bd_dom_sf"/>
</dbReference>
<dbReference type="Gene3D" id="3.30.360.10">
    <property type="entry name" value="Dihydrodipicolinate Reductase, domain 2"/>
    <property type="match status" value="1"/>
</dbReference>
<dbReference type="Pfam" id="PF01408">
    <property type="entry name" value="GFO_IDH_MocA"/>
    <property type="match status" value="1"/>
</dbReference>
<protein>
    <recommendedName>
        <fullName evidence="1">Gfo/Idh/MocA-like oxidoreductase N-terminal domain-containing protein</fullName>
    </recommendedName>
</protein>
<evidence type="ECO:0000259" key="1">
    <source>
        <dbReference type="Pfam" id="PF01408"/>
    </source>
</evidence>
<reference evidence="2" key="1">
    <citation type="journal article" date="2020" name="Nature">
        <title>Giant virus diversity and host interactions through global metagenomics.</title>
        <authorList>
            <person name="Schulz F."/>
            <person name="Roux S."/>
            <person name="Paez-Espino D."/>
            <person name="Jungbluth S."/>
            <person name="Walsh D.A."/>
            <person name="Denef V.J."/>
            <person name="McMahon K.D."/>
            <person name="Konstantinidis K.T."/>
            <person name="Eloe-Fadrosh E.A."/>
            <person name="Kyrpides N.C."/>
            <person name="Woyke T."/>
        </authorList>
    </citation>
    <scope>NUCLEOTIDE SEQUENCE</scope>
    <source>
        <strain evidence="2">GVMAG-M-3300024302-11</strain>
    </source>
</reference>
<dbReference type="InterPro" id="IPR029044">
    <property type="entry name" value="Nucleotide-diphossugar_trans"/>
</dbReference>
<dbReference type="GO" id="GO:0000166">
    <property type="term" value="F:nucleotide binding"/>
    <property type="evidence" value="ECO:0007669"/>
    <property type="project" value="InterPro"/>
</dbReference>
<dbReference type="Gene3D" id="3.40.50.720">
    <property type="entry name" value="NAD(P)-binding Rossmann-like Domain"/>
    <property type="match status" value="1"/>
</dbReference>
<dbReference type="InterPro" id="IPR000683">
    <property type="entry name" value="Gfo/Idh/MocA-like_OxRdtase_N"/>
</dbReference>
<dbReference type="SUPFAM" id="SSF51735">
    <property type="entry name" value="NAD(P)-binding Rossmann-fold domains"/>
    <property type="match status" value="1"/>
</dbReference>
<dbReference type="Gene3D" id="3.90.550.10">
    <property type="entry name" value="Spore Coat Polysaccharide Biosynthesis Protein SpsA, Chain A"/>
    <property type="match status" value="1"/>
</dbReference>
<accession>A0A6C0ITQ4</accession>
<dbReference type="PANTHER" id="PTHR43377">
    <property type="entry name" value="BILIVERDIN REDUCTASE A"/>
    <property type="match status" value="1"/>
</dbReference>
<dbReference type="SUPFAM" id="SSF53448">
    <property type="entry name" value="Nucleotide-diphospho-sugar transferases"/>
    <property type="match status" value="1"/>
</dbReference>
<dbReference type="SUPFAM" id="SSF55347">
    <property type="entry name" value="Glyceraldehyde-3-phosphate dehydrogenase-like, C-terminal domain"/>
    <property type="match status" value="1"/>
</dbReference>
<feature type="domain" description="Gfo/Idh/MocA-like oxidoreductase N-terminal" evidence="1">
    <location>
        <begin position="1"/>
        <end position="94"/>
    </location>
</feature>
<dbReference type="PANTHER" id="PTHR43377:SF1">
    <property type="entry name" value="BILIVERDIN REDUCTASE A"/>
    <property type="match status" value="1"/>
</dbReference>
<dbReference type="Pfam" id="PF02348">
    <property type="entry name" value="CTP_transf_3"/>
    <property type="match status" value="1"/>
</dbReference>
<evidence type="ECO:0000313" key="2">
    <source>
        <dbReference type="EMBL" id="QHT96432.1"/>
    </source>
</evidence>
<name>A0A6C0ITQ4_9ZZZZ</name>
<dbReference type="InterPro" id="IPR051450">
    <property type="entry name" value="Gfo/Idh/MocA_Oxidoreductases"/>
</dbReference>
<dbReference type="EMBL" id="MN740257">
    <property type="protein sequence ID" value="QHT96432.1"/>
    <property type="molecule type" value="Genomic_DNA"/>
</dbReference>
<sequence>MKILVIGLGSMGKRRLRCLKYIEENDNSKFELFGYDKSIIRVNESESLFNIKKYDNYEAYFKNNIDLIIISTPPQYHEFYIFDSIKRNIKFFVEAGVFNNNTSLVENKLFQNNVIGMPSSTLYFHPAIRKISEIVNSGKLGKISNIFYHSGQYLPDWHSYEHVKDYYVSNKDTGGAREIVPFELTWLVKIFGFPIYVSGNYKKTIEIEGAEIIDDTYNLVLDYDSFSINMTVDVVSRYATRNLTINGSLFQLTWSWDTNNILIKSNSNDPEIETINIETMNPADGYNKNITEEMYVDEIREFINYNTDYKNEIVNNFYLDNNTIEILNNLEEAYDNKKYVKFVNIGILIHIRLESTRLKEKHIIKVKDKYLLEYQILRIKNQIDKLENINPKIILNVSDISRDKYYNLLYEICKKHNIHLFFGNNNSIPMRILECSDYYGLTHIVSVDGDDILVSGEQITNICHNMYNNPNLEYIYSKDLPLGMNIAGFSYQVLKKSLKNSNEHNDTGWGYIFDNVKKTVLNINIKVDNYDKIRLTLDYEIDLHLFQNILENNSYYISDSELINYINNNELYKINESIIQEYWDNFNKNKTH</sequence>
<dbReference type="AlphaFoldDB" id="A0A6C0ITQ4"/>